<dbReference type="Pfam" id="PF14013">
    <property type="entry name" value="MT0933_antitox"/>
    <property type="match status" value="1"/>
</dbReference>
<feature type="compositionally biased region" description="Polar residues" evidence="1">
    <location>
        <begin position="134"/>
        <end position="144"/>
    </location>
</feature>
<feature type="compositionally biased region" description="Basic and acidic residues" evidence="1">
    <location>
        <begin position="181"/>
        <end position="190"/>
    </location>
</feature>
<evidence type="ECO:0000313" key="3">
    <source>
        <dbReference type="Proteomes" id="UP000285376"/>
    </source>
</evidence>
<sequence length="254" mass="25614">MGFTDKLRAKAAELGLDQKAQLAKEKAAAAADGNREKIAEAVQKAGATVNDKTGGKYADKVAKAQDAAMTGVDKVSAKGAATGAAGTTTGDFGDTAVASEEAIDRAIGQDGLQTADDQFGGDSAVDRAVGADAPTSSLDPNTAYSVDDNEPVTDPEINSVHGEADGLGENRTTTDGFGDDAGARDVRNADIDNAAVTDPEINSVNGDFGDDADTGEALADPEVSALSGEAEQENAVRRVGEGLGEDGPQGDALR</sequence>
<dbReference type="AlphaFoldDB" id="A0A417Z414"/>
<proteinExistence type="predicted"/>
<organism evidence="2 3">
    <name type="scientific">Dermacoccus abyssi</name>
    <dbReference type="NCBI Taxonomy" id="322596"/>
    <lineage>
        <taxon>Bacteria</taxon>
        <taxon>Bacillati</taxon>
        <taxon>Actinomycetota</taxon>
        <taxon>Actinomycetes</taxon>
        <taxon>Micrococcales</taxon>
        <taxon>Dermacoccaceae</taxon>
        <taxon>Dermacoccus</taxon>
    </lineage>
</organism>
<name>A0A417Z414_9MICO</name>
<dbReference type="Proteomes" id="UP000285376">
    <property type="component" value="Unassembled WGS sequence"/>
</dbReference>
<evidence type="ECO:0000256" key="1">
    <source>
        <dbReference type="SAM" id="MobiDB-lite"/>
    </source>
</evidence>
<dbReference type="EMBL" id="QWLM01000009">
    <property type="protein sequence ID" value="RHW45493.1"/>
    <property type="molecule type" value="Genomic_DNA"/>
</dbReference>
<protein>
    <submittedName>
        <fullName evidence="2">Antitoxin</fullName>
    </submittedName>
</protein>
<dbReference type="InterPro" id="IPR028037">
    <property type="entry name" value="Antitoxin_Rv0909/MT0933"/>
</dbReference>
<accession>A0A417Z414</accession>
<feature type="region of interest" description="Disordered" evidence="1">
    <location>
        <begin position="112"/>
        <end position="254"/>
    </location>
</feature>
<dbReference type="RefSeq" id="WP_118913550.1">
    <property type="nucleotide sequence ID" value="NZ_CBCRVH010000010.1"/>
</dbReference>
<gene>
    <name evidence="2" type="ORF">D1832_08865</name>
</gene>
<comment type="caution">
    <text evidence="2">The sequence shown here is derived from an EMBL/GenBank/DDBJ whole genome shotgun (WGS) entry which is preliminary data.</text>
</comment>
<reference evidence="2 3" key="1">
    <citation type="submission" date="2018-08" db="EMBL/GenBank/DDBJ databases">
        <title>Whole genome sequence analysis of Dermacoccus abyssi bacteria isolated from Deep Mariana trench Micromonospora spp reveals genes involved in the environmental adaptation and production of secondary metabolites.</title>
        <authorList>
            <person name="Abdel-Mageed W.M."/>
            <person name="Lehri B."/>
            <person name="Nouioui I."/>
            <person name="Goodfellow I."/>
            <person name="Jaspars M."/>
            <person name="Karlyshev A."/>
        </authorList>
    </citation>
    <scope>NUCLEOTIDE SEQUENCE [LARGE SCALE GENOMIC DNA]</scope>
    <source>
        <strain evidence="2 3">MT1.1</strain>
    </source>
</reference>
<evidence type="ECO:0000313" key="2">
    <source>
        <dbReference type="EMBL" id="RHW45493.1"/>
    </source>
</evidence>